<evidence type="ECO:0000256" key="1">
    <source>
        <dbReference type="SAM" id="MobiDB-lite"/>
    </source>
</evidence>
<evidence type="ECO:0000313" key="2">
    <source>
        <dbReference type="EMBL" id="GFQ94895.1"/>
    </source>
</evidence>
<feature type="region of interest" description="Disordered" evidence="1">
    <location>
        <begin position="1"/>
        <end position="25"/>
    </location>
</feature>
<sequence length="104" mass="11478">MCHVLPTEHGIENLRSQSPKPGKIVNLKPTEQEFSLIEENHPYEIAALVLSSTCVGCEKHGGFFNHTETLSKFTPKQAWDPVMARLGNVPATSIKVRRGSTPNP</sequence>
<proteinExistence type="predicted"/>
<reference evidence="2" key="1">
    <citation type="submission" date="2020-07" db="EMBL/GenBank/DDBJ databases">
        <title>Multicomponent nature underlies the extraordinary mechanical properties of spider dragline silk.</title>
        <authorList>
            <person name="Kono N."/>
            <person name="Nakamura H."/>
            <person name="Mori M."/>
            <person name="Yoshida Y."/>
            <person name="Ohtoshi R."/>
            <person name="Malay A.D."/>
            <person name="Moran D.A.P."/>
            <person name="Tomita M."/>
            <person name="Numata K."/>
            <person name="Arakawa K."/>
        </authorList>
    </citation>
    <scope>NUCLEOTIDE SEQUENCE</scope>
</reference>
<keyword evidence="3" id="KW-1185">Reference proteome</keyword>
<organism evidence="2 3">
    <name type="scientific">Trichonephila clavata</name>
    <name type="common">Joro spider</name>
    <name type="synonym">Nephila clavata</name>
    <dbReference type="NCBI Taxonomy" id="2740835"/>
    <lineage>
        <taxon>Eukaryota</taxon>
        <taxon>Metazoa</taxon>
        <taxon>Ecdysozoa</taxon>
        <taxon>Arthropoda</taxon>
        <taxon>Chelicerata</taxon>
        <taxon>Arachnida</taxon>
        <taxon>Araneae</taxon>
        <taxon>Araneomorphae</taxon>
        <taxon>Entelegynae</taxon>
        <taxon>Araneoidea</taxon>
        <taxon>Nephilidae</taxon>
        <taxon>Trichonephila</taxon>
    </lineage>
</organism>
<dbReference type="EMBL" id="BMAO01004469">
    <property type="protein sequence ID" value="GFQ94895.1"/>
    <property type="molecule type" value="Genomic_DNA"/>
</dbReference>
<evidence type="ECO:0000313" key="3">
    <source>
        <dbReference type="Proteomes" id="UP000887116"/>
    </source>
</evidence>
<gene>
    <name evidence="2" type="ORF">TNCT_160691</name>
</gene>
<protein>
    <submittedName>
        <fullName evidence="2">Uncharacterized protein</fullName>
    </submittedName>
</protein>
<comment type="caution">
    <text evidence="2">The sequence shown here is derived from an EMBL/GenBank/DDBJ whole genome shotgun (WGS) entry which is preliminary data.</text>
</comment>
<name>A0A8X6L236_TRICU</name>
<accession>A0A8X6L236</accession>
<dbReference type="AlphaFoldDB" id="A0A8X6L236"/>
<dbReference type="Proteomes" id="UP000887116">
    <property type="component" value="Unassembled WGS sequence"/>
</dbReference>